<organism evidence="5 6">
    <name type="scientific">Croceicoccus esteveae</name>
    <dbReference type="NCBI Taxonomy" id="3075597"/>
    <lineage>
        <taxon>Bacteria</taxon>
        <taxon>Pseudomonadati</taxon>
        <taxon>Pseudomonadota</taxon>
        <taxon>Alphaproteobacteria</taxon>
        <taxon>Sphingomonadales</taxon>
        <taxon>Erythrobacteraceae</taxon>
        <taxon>Croceicoccus</taxon>
    </lineage>
</organism>
<accession>A0ABU2ZK10</accession>
<dbReference type="SUPFAM" id="SSF52218">
    <property type="entry name" value="Flavoproteins"/>
    <property type="match status" value="1"/>
</dbReference>
<comment type="caution">
    <text evidence="5">The sequence shown here is derived from an EMBL/GenBank/DDBJ whole genome shotgun (WGS) entry which is preliminary data.</text>
</comment>
<protein>
    <submittedName>
        <fullName evidence="5">Flavodoxin</fullName>
    </submittedName>
</protein>
<evidence type="ECO:0000256" key="1">
    <source>
        <dbReference type="ARBA" id="ARBA00022630"/>
    </source>
</evidence>
<feature type="domain" description="Flavodoxin-like" evidence="4">
    <location>
        <begin position="41"/>
        <end position="194"/>
    </location>
</feature>
<feature type="signal peptide" evidence="3">
    <location>
        <begin position="1"/>
        <end position="28"/>
    </location>
</feature>
<dbReference type="RefSeq" id="WP_311341514.1">
    <property type="nucleotide sequence ID" value="NZ_JAVRHS010000013.1"/>
</dbReference>
<keyword evidence="2" id="KW-0288">FMN</keyword>
<feature type="chain" id="PRO_5047062559" evidence="3">
    <location>
        <begin position="29"/>
        <end position="196"/>
    </location>
</feature>
<dbReference type="Gene3D" id="3.40.50.360">
    <property type="match status" value="1"/>
</dbReference>
<dbReference type="PANTHER" id="PTHR39201">
    <property type="entry name" value="EXPORTED PROTEIN-RELATED"/>
    <property type="match status" value="1"/>
</dbReference>
<dbReference type="Pfam" id="PF12682">
    <property type="entry name" value="Flavodoxin_4"/>
    <property type="match status" value="1"/>
</dbReference>
<keyword evidence="6" id="KW-1185">Reference proteome</keyword>
<sequence length="196" mass="21430">MSNDGNMTRRTILAAPIAASLISTSACAQESRTAPASNSTSLVAYFTRSGNTRVIAETLQRTLDAAIFEIQPAQPYPADYEENVEQARQERDRDYEPPLAKVVPDFATFDTVFLGFPIWGETAPPVIRSFLSAHDLSGKTLRPFITHGGYGPGSSLDVLGDRAAGAAIVAPFILEADQERRTMNQVRGWLDENQLR</sequence>
<dbReference type="PANTHER" id="PTHR39201:SF1">
    <property type="entry name" value="FLAVODOXIN-LIKE DOMAIN-CONTAINING PROTEIN"/>
    <property type="match status" value="1"/>
</dbReference>
<dbReference type="PROSITE" id="PS50902">
    <property type="entry name" value="FLAVODOXIN_LIKE"/>
    <property type="match status" value="1"/>
</dbReference>
<dbReference type="Proteomes" id="UP001259803">
    <property type="component" value="Unassembled WGS sequence"/>
</dbReference>
<evidence type="ECO:0000256" key="2">
    <source>
        <dbReference type="ARBA" id="ARBA00022643"/>
    </source>
</evidence>
<keyword evidence="3" id="KW-0732">Signal</keyword>
<evidence type="ECO:0000256" key="3">
    <source>
        <dbReference type="SAM" id="SignalP"/>
    </source>
</evidence>
<evidence type="ECO:0000313" key="5">
    <source>
        <dbReference type="EMBL" id="MDT0576940.1"/>
    </source>
</evidence>
<evidence type="ECO:0000259" key="4">
    <source>
        <dbReference type="PROSITE" id="PS50902"/>
    </source>
</evidence>
<keyword evidence="1" id="KW-0285">Flavoprotein</keyword>
<proteinExistence type="predicted"/>
<gene>
    <name evidence="5" type="ORF">RM533_12250</name>
</gene>
<dbReference type="InterPro" id="IPR008254">
    <property type="entry name" value="Flavodoxin/NO_synth"/>
</dbReference>
<evidence type="ECO:0000313" key="6">
    <source>
        <dbReference type="Proteomes" id="UP001259803"/>
    </source>
</evidence>
<name>A0ABU2ZK10_9SPHN</name>
<reference evidence="5 6" key="1">
    <citation type="submission" date="2023-09" db="EMBL/GenBank/DDBJ databases">
        <authorList>
            <person name="Rey-Velasco X."/>
        </authorList>
    </citation>
    <scope>NUCLEOTIDE SEQUENCE [LARGE SCALE GENOMIC DNA]</scope>
    <source>
        <strain evidence="5 6">F390</strain>
    </source>
</reference>
<dbReference type="InterPro" id="IPR029039">
    <property type="entry name" value="Flavoprotein-like_sf"/>
</dbReference>
<dbReference type="EMBL" id="JAVRHS010000013">
    <property type="protein sequence ID" value="MDT0576940.1"/>
    <property type="molecule type" value="Genomic_DNA"/>
</dbReference>